<reference evidence="3" key="1">
    <citation type="submission" date="2017-09" db="EMBL/GenBank/DDBJ databases">
        <authorList>
            <person name="Varghese N."/>
            <person name="Submissions S."/>
        </authorList>
    </citation>
    <scope>NUCLEOTIDE SEQUENCE [LARGE SCALE GENOMIC DNA]</scope>
    <source>
        <strain evidence="3">JKS000234</strain>
    </source>
</reference>
<dbReference type="Proteomes" id="UP000219271">
    <property type="component" value="Unassembled WGS sequence"/>
</dbReference>
<gene>
    <name evidence="2" type="ORF">SAMN06273570_5249</name>
</gene>
<proteinExistence type="predicted"/>
<dbReference type="AlphaFoldDB" id="A0A286DSM6"/>
<keyword evidence="3" id="KW-1185">Reference proteome</keyword>
<evidence type="ECO:0000256" key="1">
    <source>
        <dbReference type="SAM" id="Phobius"/>
    </source>
</evidence>
<keyword evidence="1" id="KW-0812">Transmembrane</keyword>
<accession>A0A286DSM6</accession>
<name>A0A286DSM6_9GAMM</name>
<keyword evidence="1" id="KW-0472">Membrane</keyword>
<dbReference type="RefSeq" id="WP_320204580.1">
    <property type="nucleotide sequence ID" value="NZ_OCMY01000005.1"/>
</dbReference>
<sequence>MGSLNSSASVVADAITHPVTVQVINQGPGIWGNVATGLITAGAAIGAVMLTHKFTLRREKSASEEKQQRERYFIATELVFLLEQFAEVCASVARDNGFEHEHAFAPSHPLPELDYAAVTGDWRTLPVRLMYQLRELPVLKSESDRTIDAADFIGPEYDEFFEARQYEYTRLGLKAVILARRLRKLTGFPDSRLNATPWSAQRVLWEEWRRERKRRSVQALLHARALATFEVKNDMRRKAAGDASDSGEKV</sequence>
<feature type="transmembrane region" description="Helical" evidence="1">
    <location>
        <begin position="30"/>
        <end position="50"/>
    </location>
</feature>
<evidence type="ECO:0000313" key="2">
    <source>
        <dbReference type="EMBL" id="SOD61687.1"/>
    </source>
</evidence>
<protein>
    <submittedName>
        <fullName evidence="2">Uncharacterized protein</fullName>
    </submittedName>
</protein>
<keyword evidence="1" id="KW-1133">Transmembrane helix</keyword>
<evidence type="ECO:0000313" key="3">
    <source>
        <dbReference type="Proteomes" id="UP000219271"/>
    </source>
</evidence>
<dbReference type="EMBL" id="OCMY01000005">
    <property type="protein sequence ID" value="SOD61687.1"/>
    <property type="molecule type" value="Genomic_DNA"/>
</dbReference>
<organism evidence="2 3">
    <name type="scientific">Candidatus Pantoea floridensis</name>
    <dbReference type="NCBI Taxonomy" id="1938870"/>
    <lineage>
        <taxon>Bacteria</taxon>
        <taxon>Pseudomonadati</taxon>
        <taxon>Pseudomonadota</taxon>
        <taxon>Gammaproteobacteria</taxon>
        <taxon>Enterobacterales</taxon>
        <taxon>Erwiniaceae</taxon>
        <taxon>Pantoea</taxon>
    </lineage>
</organism>